<evidence type="ECO:0000313" key="1">
    <source>
        <dbReference type="EMBL" id="KDR71706.1"/>
    </source>
</evidence>
<accession>A0A067SLC0</accession>
<keyword evidence="2" id="KW-1185">Reference proteome</keyword>
<organism evidence="1 2">
    <name type="scientific">Galerina marginata (strain CBS 339.88)</name>
    <dbReference type="NCBI Taxonomy" id="685588"/>
    <lineage>
        <taxon>Eukaryota</taxon>
        <taxon>Fungi</taxon>
        <taxon>Dikarya</taxon>
        <taxon>Basidiomycota</taxon>
        <taxon>Agaricomycotina</taxon>
        <taxon>Agaricomycetes</taxon>
        <taxon>Agaricomycetidae</taxon>
        <taxon>Agaricales</taxon>
        <taxon>Agaricineae</taxon>
        <taxon>Strophariaceae</taxon>
        <taxon>Galerina</taxon>
    </lineage>
</organism>
<dbReference type="AlphaFoldDB" id="A0A067SLC0"/>
<dbReference type="HOGENOM" id="CLU_704078_0_0_1"/>
<dbReference type="Proteomes" id="UP000027222">
    <property type="component" value="Unassembled WGS sequence"/>
</dbReference>
<reference evidence="2" key="1">
    <citation type="journal article" date="2014" name="Proc. Natl. Acad. Sci. U.S.A.">
        <title>Extensive sampling of basidiomycete genomes demonstrates inadequacy of the white-rot/brown-rot paradigm for wood decay fungi.</title>
        <authorList>
            <person name="Riley R."/>
            <person name="Salamov A.A."/>
            <person name="Brown D.W."/>
            <person name="Nagy L.G."/>
            <person name="Floudas D."/>
            <person name="Held B.W."/>
            <person name="Levasseur A."/>
            <person name="Lombard V."/>
            <person name="Morin E."/>
            <person name="Otillar R."/>
            <person name="Lindquist E.A."/>
            <person name="Sun H."/>
            <person name="LaButti K.M."/>
            <person name="Schmutz J."/>
            <person name="Jabbour D."/>
            <person name="Luo H."/>
            <person name="Baker S.E."/>
            <person name="Pisabarro A.G."/>
            <person name="Walton J.D."/>
            <person name="Blanchette R.A."/>
            <person name="Henrissat B."/>
            <person name="Martin F."/>
            <person name="Cullen D."/>
            <person name="Hibbett D.S."/>
            <person name="Grigoriev I.V."/>
        </authorList>
    </citation>
    <scope>NUCLEOTIDE SEQUENCE [LARGE SCALE GENOMIC DNA]</scope>
    <source>
        <strain evidence="2">CBS 339.88</strain>
    </source>
</reference>
<proteinExistence type="predicted"/>
<name>A0A067SLC0_GALM3</name>
<evidence type="ECO:0000313" key="2">
    <source>
        <dbReference type="Proteomes" id="UP000027222"/>
    </source>
</evidence>
<protein>
    <submittedName>
        <fullName evidence="1">Uncharacterized protein</fullName>
    </submittedName>
</protein>
<gene>
    <name evidence="1" type="ORF">GALMADRAFT_253424</name>
</gene>
<dbReference type="EMBL" id="KL142391">
    <property type="protein sequence ID" value="KDR71706.1"/>
    <property type="molecule type" value="Genomic_DNA"/>
</dbReference>
<sequence>MEYDPEPVELYVEDIRWSSMTERIQETPKSRHFFHLVDNPSFEDGYTLLESDADKTRTLELVVEGTPVRVWSRVVVSSNTDPRVRALVILVGVHLFGRGTHRPKFHCFVSPLSEIDGAWTVRHGGDHLEPDFNTAASRHGIFDGGDELSLYEGLECDRVSKQMPSGHTISVAIHPGLQNAITDTRGGTWMIHNYRVAIAFTPPNPLSQSPVNPRPVYPRHGAPLPKLTIYGDVLFSDRPIFVPSSTWDYWPDIDGGVSKLTWTPTEQDKTAALAIFIKDKLAYPLFKFNVEGSDIVLELANDPPGLGRWSYSDYDGTEGVMMSYVDEINPTDLGTWKRYRFPTDFPVEVEMDGRTMQIELTNQKFSLNDVASFQMVLRTPQQNSGSVNFISS</sequence>